<evidence type="ECO:0000313" key="2">
    <source>
        <dbReference type="Proteomes" id="UP000271650"/>
    </source>
</evidence>
<evidence type="ECO:0000313" key="1">
    <source>
        <dbReference type="EMBL" id="XRI76412.1"/>
    </source>
</evidence>
<protein>
    <submittedName>
        <fullName evidence="1">Uncharacterized protein</fullName>
    </submittedName>
</protein>
<accession>A0ACD5HL82</accession>
<sequence>MAGDSQTFLIAPAHALRKGVGAEFPVPDGVRRRAAVEARQNRDWAGARGVAGKPALEEVPAGGGGDTTAVAPWAPGSAVRKGDEEPTWGAAQHEAAAAARKAMTVQRSLGGEKVPWAVRAAGQKTGQRKASGADGQVPEEEAPGSRALMVLAATARRGLEPCPAAEVKAVPRRRSPPAGAAASPAAAGAGAAPPAEAAGAERKNTGNRLAGSNPTVPSAGRDQACSS</sequence>
<reference evidence="1 2" key="1">
    <citation type="journal article" date="2019" name="Int. J. Syst. Evol. Microbiol.">
        <title>Acidithiobacillus sulfuriphilus sp. nov.: an extremely acidophilic sulfur-oxidizing chemolithotroph isolated from a neutral pH environment.</title>
        <authorList>
            <person name="Falagan C."/>
            <person name="Moya-Beltran A."/>
            <person name="Castro M."/>
            <person name="Quatrini R."/>
            <person name="Johnson D.B."/>
        </authorList>
    </citation>
    <scope>NUCLEOTIDE SEQUENCE [LARGE SCALE GENOMIC DNA]</scope>
    <source>
        <strain evidence="1 2">CJ-2</strain>
    </source>
</reference>
<organism evidence="1 2">
    <name type="scientific">Acidithiobacillus sulfuriphilus</name>
    <dbReference type="NCBI Taxonomy" id="1867749"/>
    <lineage>
        <taxon>Bacteria</taxon>
        <taxon>Pseudomonadati</taxon>
        <taxon>Pseudomonadota</taxon>
        <taxon>Acidithiobacillia</taxon>
        <taxon>Acidithiobacillales</taxon>
        <taxon>Acidithiobacillaceae</taxon>
        <taxon>Acidithiobacillus</taxon>
    </lineage>
</organism>
<proteinExistence type="predicted"/>
<dbReference type="EMBL" id="CP127527">
    <property type="protein sequence ID" value="XRI76412.1"/>
    <property type="molecule type" value="Genomic_DNA"/>
</dbReference>
<name>A0ACD5HL82_9PROT</name>
<gene>
    <name evidence="1" type="ORF">EC580_010640</name>
</gene>
<keyword evidence="2" id="KW-1185">Reference proteome</keyword>
<dbReference type="Proteomes" id="UP000271650">
    <property type="component" value="Chromosome"/>
</dbReference>